<sequence length="52" mass="6049">MSGYPALEGTRRLRQGSADNLQRNLPAPRTQLCLYGRSRRYRPSTRTPERFP</sequence>
<evidence type="ECO:0000256" key="1">
    <source>
        <dbReference type="SAM" id="MobiDB-lite"/>
    </source>
</evidence>
<gene>
    <name evidence="2" type="ORF">DPMN_175695</name>
</gene>
<comment type="caution">
    <text evidence="2">The sequence shown here is derived from an EMBL/GenBank/DDBJ whole genome shotgun (WGS) entry which is preliminary data.</text>
</comment>
<dbReference type="AlphaFoldDB" id="A0A9D4E702"/>
<proteinExistence type="predicted"/>
<protein>
    <submittedName>
        <fullName evidence="2">Uncharacterized protein</fullName>
    </submittedName>
</protein>
<evidence type="ECO:0000313" key="3">
    <source>
        <dbReference type="Proteomes" id="UP000828390"/>
    </source>
</evidence>
<feature type="region of interest" description="Disordered" evidence="1">
    <location>
        <begin position="1"/>
        <end position="52"/>
    </location>
</feature>
<evidence type="ECO:0000313" key="2">
    <source>
        <dbReference type="EMBL" id="KAH3774316.1"/>
    </source>
</evidence>
<reference evidence="2" key="1">
    <citation type="journal article" date="2019" name="bioRxiv">
        <title>The Genome of the Zebra Mussel, Dreissena polymorpha: A Resource for Invasive Species Research.</title>
        <authorList>
            <person name="McCartney M.A."/>
            <person name="Auch B."/>
            <person name="Kono T."/>
            <person name="Mallez S."/>
            <person name="Zhang Y."/>
            <person name="Obille A."/>
            <person name="Becker A."/>
            <person name="Abrahante J.E."/>
            <person name="Garbe J."/>
            <person name="Badalamenti J.P."/>
            <person name="Herman A."/>
            <person name="Mangelson H."/>
            <person name="Liachko I."/>
            <person name="Sullivan S."/>
            <person name="Sone E.D."/>
            <person name="Koren S."/>
            <person name="Silverstein K.A.T."/>
            <person name="Beckman K.B."/>
            <person name="Gohl D.M."/>
        </authorList>
    </citation>
    <scope>NUCLEOTIDE SEQUENCE</scope>
    <source>
        <strain evidence="2">Duluth1</strain>
        <tissue evidence="2">Whole animal</tissue>
    </source>
</reference>
<accession>A0A9D4E702</accession>
<dbReference type="Proteomes" id="UP000828390">
    <property type="component" value="Unassembled WGS sequence"/>
</dbReference>
<keyword evidence="3" id="KW-1185">Reference proteome</keyword>
<name>A0A9D4E702_DREPO</name>
<organism evidence="2 3">
    <name type="scientific">Dreissena polymorpha</name>
    <name type="common">Zebra mussel</name>
    <name type="synonym">Mytilus polymorpha</name>
    <dbReference type="NCBI Taxonomy" id="45954"/>
    <lineage>
        <taxon>Eukaryota</taxon>
        <taxon>Metazoa</taxon>
        <taxon>Spiralia</taxon>
        <taxon>Lophotrochozoa</taxon>
        <taxon>Mollusca</taxon>
        <taxon>Bivalvia</taxon>
        <taxon>Autobranchia</taxon>
        <taxon>Heteroconchia</taxon>
        <taxon>Euheterodonta</taxon>
        <taxon>Imparidentia</taxon>
        <taxon>Neoheterodontei</taxon>
        <taxon>Myida</taxon>
        <taxon>Dreissenoidea</taxon>
        <taxon>Dreissenidae</taxon>
        <taxon>Dreissena</taxon>
    </lineage>
</organism>
<reference evidence="2" key="2">
    <citation type="submission" date="2020-11" db="EMBL/GenBank/DDBJ databases">
        <authorList>
            <person name="McCartney M.A."/>
            <person name="Auch B."/>
            <person name="Kono T."/>
            <person name="Mallez S."/>
            <person name="Becker A."/>
            <person name="Gohl D.M."/>
            <person name="Silverstein K.A.T."/>
            <person name="Koren S."/>
            <person name="Bechman K.B."/>
            <person name="Herman A."/>
            <person name="Abrahante J.E."/>
            <person name="Garbe J."/>
        </authorList>
    </citation>
    <scope>NUCLEOTIDE SEQUENCE</scope>
    <source>
        <strain evidence="2">Duluth1</strain>
        <tissue evidence="2">Whole animal</tissue>
    </source>
</reference>
<dbReference type="EMBL" id="JAIWYP010000009">
    <property type="protein sequence ID" value="KAH3774316.1"/>
    <property type="molecule type" value="Genomic_DNA"/>
</dbReference>